<dbReference type="Gene3D" id="3.40.630.30">
    <property type="match status" value="2"/>
</dbReference>
<gene>
    <name evidence="2" type="ORF">FB476_0530</name>
</gene>
<name>A0A543KKR4_9MICO</name>
<dbReference type="PANTHER" id="PTHR43792">
    <property type="entry name" value="GNAT FAMILY, PUTATIVE (AFU_ORTHOLOGUE AFUA_3G00765)-RELATED-RELATED"/>
    <property type="match status" value="1"/>
</dbReference>
<dbReference type="Pfam" id="PF13302">
    <property type="entry name" value="Acetyltransf_3"/>
    <property type="match status" value="1"/>
</dbReference>
<dbReference type="RefSeq" id="WP_141817399.1">
    <property type="nucleotide sequence ID" value="NZ_BAAAIL010000003.1"/>
</dbReference>
<organism evidence="2 3">
    <name type="scientific">Ornithinimicrobium humiphilum</name>
    <dbReference type="NCBI Taxonomy" id="125288"/>
    <lineage>
        <taxon>Bacteria</taxon>
        <taxon>Bacillati</taxon>
        <taxon>Actinomycetota</taxon>
        <taxon>Actinomycetes</taxon>
        <taxon>Micrococcales</taxon>
        <taxon>Ornithinimicrobiaceae</taxon>
        <taxon>Ornithinimicrobium</taxon>
    </lineage>
</organism>
<evidence type="ECO:0000259" key="1">
    <source>
        <dbReference type="PROSITE" id="PS51186"/>
    </source>
</evidence>
<dbReference type="EMBL" id="VFPU01000001">
    <property type="protein sequence ID" value="TQM95682.1"/>
    <property type="molecule type" value="Genomic_DNA"/>
</dbReference>
<dbReference type="InterPro" id="IPR000182">
    <property type="entry name" value="GNAT_dom"/>
</dbReference>
<dbReference type="Pfam" id="PF00583">
    <property type="entry name" value="Acetyltransf_1"/>
    <property type="match status" value="1"/>
</dbReference>
<dbReference type="OrthoDB" id="9132139at2"/>
<dbReference type="InterPro" id="IPR016181">
    <property type="entry name" value="Acyl_CoA_acyltransferase"/>
</dbReference>
<accession>A0A543KKR4</accession>
<keyword evidence="2" id="KW-0808">Transferase</keyword>
<proteinExistence type="predicted"/>
<protein>
    <submittedName>
        <fullName evidence="2">RimJ/RimL family protein N-acetyltransferase</fullName>
    </submittedName>
</protein>
<dbReference type="GO" id="GO:0016747">
    <property type="term" value="F:acyltransferase activity, transferring groups other than amino-acyl groups"/>
    <property type="evidence" value="ECO:0007669"/>
    <property type="project" value="InterPro"/>
</dbReference>
<dbReference type="SUPFAM" id="SSF55729">
    <property type="entry name" value="Acyl-CoA N-acyltransferases (Nat)"/>
    <property type="match status" value="2"/>
</dbReference>
<feature type="domain" description="N-acetyltransferase" evidence="1">
    <location>
        <begin position="193"/>
        <end position="344"/>
    </location>
</feature>
<dbReference type="PANTHER" id="PTHR43792:SF1">
    <property type="entry name" value="N-ACETYLTRANSFERASE DOMAIN-CONTAINING PROTEIN"/>
    <property type="match status" value="1"/>
</dbReference>
<keyword evidence="3" id="KW-1185">Reference proteome</keyword>
<dbReference type="Proteomes" id="UP000315133">
    <property type="component" value="Unassembled WGS sequence"/>
</dbReference>
<comment type="caution">
    <text evidence="2">The sequence shown here is derived from an EMBL/GenBank/DDBJ whole genome shotgun (WGS) entry which is preliminary data.</text>
</comment>
<sequence>MSDTPYPLRTERLLVRLPREDDVDVLTAYRNDPEVARLQDWELPYPRERAEQLVAAHADRDDVVPGEGTQLAVERDGQLVGDIYVSLDEHRGIAEIGFTLAREHQRQGYAVEAVSAVVDDLVDRLGVHRVVGELSPENLASARLLERLGMTFEHLAEKSFWWRGAWDDNLYYSMSADERRAWRDRPATPPDRVRLVELTHENFRDYGRLRTHRSQERFVAKVRRSYADALFPEPEDGHPVVPVLRGIEADGEPVGFLMWADAVNAGTPEPYLWRFLVDRWHQGRGIGSRALGLWLDDLRAAGHAAVVTSWVQAPGGPEPFYLGAGFELTGELDDGEAVARLRLQG</sequence>
<dbReference type="InterPro" id="IPR051531">
    <property type="entry name" value="N-acetyltransferase"/>
</dbReference>
<dbReference type="PROSITE" id="PS51186">
    <property type="entry name" value="GNAT"/>
    <property type="match status" value="2"/>
</dbReference>
<dbReference type="CDD" id="cd04301">
    <property type="entry name" value="NAT_SF"/>
    <property type="match status" value="1"/>
</dbReference>
<dbReference type="AlphaFoldDB" id="A0A543KKR4"/>
<reference evidence="2 3" key="1">
    <citation type="submission" date="2019-06" db="EMBL/GenBank/DDBJ databases">
        <title>Sequencing the genomes of 1000 actinobacteria strains.</title>
        <authorList>
            <person name="Klenk H.-P."/>
        </authorList>
    </citation>
    <scope>NUCLEOTIDE SEQUENCE [LARGE SCALE GENOMIC DNA]</scope>
    <source>
        <strain evidence="2 3">DSM 12362</strain>
    </source>
</reference>
<evidence type="ECO:0000313" key="2">
    <source>
        <dbReference type="EMBL" id="TQM95682.1"/>
    </source>
</evidence>
<evidence type="ECO:0000313" key="3">
    <source>
        <dbReference type="Proteomes" id="UP000315133"/>
    </source>
</evidence>
<feature type="domain" description="N-acetyltransferase" evidence="1">
    <location>
        <begin position="13"/>
        <end position="177"/>
    </location>
</feature>